<evidence type="ECO:0000313" key="10">
    <source>
        <dbReference type="EMBL" id="KRN30181.1"/>
    </source>
</evidence>
<dbReference type="Pfam" id="PF01432">
    <property type="entry name" value="Peptidase_M3"/>
    <property type="match status" value="1"/>
</dbReference>
<dbReference type="STRING" id="81857.IV38_GL002002"/>
<evidence type="ECO:0000256" key="3">
    <source>
        <dbReference type="ARBA" id="ARBA00022801"/>
    </source>
</evidence>
<keyword evidence="11" id="KW-1185">Reference proteome</keyword>
<proteinExistence type="inferred from homology"/>
<sequence>MFLLATIKTLPERKDTPEPLTWDLTKIFPDDAAWETAFQQVQTQAQQLTKLQGTLGKSAKSLVDGIETILSVYRQFEKVYVYASLKNDQDTRDSKYQGYVAQAQSLAAVVDTNSAFLDPEILTIPTTTLATYREAYPDLKQYDQFLDQILANKAHVLPTKAEELIAAAGDVMANPEQTYGVLSNSDLKFPTVTDSDGQQIQLSAGTYSKLLESPNQNVRKEAFQATYKTFGQFKNTFASTLAGEVKRNNYQAKVHAYPSARDAALAQNHIPVNVYDTLIQEVHAHLDLLHRYVMLRKRILQVSTLHMYDLYTPLTGTPALSYTYQEAQTEALKALAVMGPDYLSHVKDIFNQRNIDVVENKGKRTGAYSGGSYDTDPYILLNWQDNLDNLYTLVHETGHSVHSWYTRHNQPYVYGDYPIFVAEIASTTNENLLTDYLLKTQTDPQVRAYILNYYLDGFKGTVYRQTQFAEFEQFIHDSDQHGKALTADYISKEYLRLNQQYYGAAVESDPEIALEWARIPHFYMDFYVYQYATGFAAASTLAQGIASEKDGAREHYLDFLKSGSSQMPIATMQTAGVDMSRADYLEKAFKLFSDRLDELESLLVRL</sequence>
<dbReference type="NCBIfam" id="TIGR00181">
    <property type="entry name" value="pepF"/>
    <property type="match status" value="1"/>
</dbReference>
<dbReference type="EMBL" id="JQAT01000007">
    <property type="protein sequence ID" value="KRN27547.1"/>
    <property type="molecule type" value="Genomic_DNA"/>
</dbReference>
<dbReference type="PATRIC" id="fig|81857.3.peg.2043"/>
<dbReference type="EMBL" id="JQAZ01000008">
    <property type="protein sequence ID" value="KRN30181.1"/>
    <property type="molecule type" value="Genomic_DNA"/>
</dbReference>
<feature type="domain" description="Oligopeptidase F N-terminal" evidence="8">
    <location>
        <begin position="120"/>
        <end position="189"/>
    </location>
</feature>
<dbReference type="SUPFAM" id="SSF55486">
    <property type="entry name" value="Metalloproteases ('zincins'), catalytic domain"/>
    <property type="match status" value="1"/>
</dbReference>
<comment type="similarity">
    <text evidence="6">Belongs to the peptidase M3B family.</text>
</comment>
<dbReference type="GO" id="GO:0006518">
    <property type="term" value="P:peptide metabolic process"/>
    <property type="evidence" value="ECO:0007669"/>
    <property type="project" value="TreeGrafter"/>
</dbReference>
<comment type="cofactor">
    <cofactor evidence="6">
        <name>Zn(2+)</name>
        <dbReference type="ChEBI" id="CHEBI:29105"/>
    </cofactor>
    <text evidence="6">Binds 1 zinc ion.</text>
</comment>
<dbReference type="Gene3D" id="1.10.1370.20">
    <property type="entry name" value="Oligoendopeptidase f, C-terminal domain"/>
    <property type="match status" value="1"/>
</dbReference>
<dbReference type="PANTHER" id="PTHR11804">
    <property type="entry name" value="PROTEASE M3 THIMET OLIGOPEPTIDASE-RELATED"/>
    <property type="match status" value="1"/>
</dbReference>
<dbReference type="Pfam" id="PF08439">
    <property type="entry name" value="Peptidase_M3_N"/>
    <property type="match status" value="1"/>
</dbReference>
<reference evidence="11 12" key="1">
    <citation type="journal article" date="2015" name="Genome Announc.">
        <title>Expanding the biotechnology potential of lactobacilli through comparative genomics of 213 strains and associated genera.</title>
        <authorList>
            <person name="Sun Z."/>
            <person name="Harris H.M."/>
            <person name="McCann A."/>
            <person name="Guo C."/>
            <person name="Argimon S."/>
            <person name="Zhang W."/>
            <person name="Yang X."/>
            <person name="Jeffery I.B."/>
            <person name="Cooney J.C."/>
            <person name="Kagawa T.F."/>
            <person name="Liu W."/>
            <person name="Song Y."/>
            <person name="Salvetti E."/>
            <person name="Wrobel A."/>
            <person name="Rasinkangas P."/>
            <person name="Parkhill J."/>
            <person name="Rea M.C."/>
            <person name="O'Sullivan O."/>
            <person name="Ritari J."/>
            <person name="Douillard F.P."/>
            <person name="Paul Ross R."/>
            <person name="Yang R."/>
            <person name="Briner A.E."/>
            <person name="Felis G.E."/>
            <person name="de Vos W.M."/>
            <person name="Barrangou R."/>
            <person name="Klaenhammer T.R."/>
            <person name="Caufield P.W."/>
            <person name="Cui Y."/>
            <person name="Zhang H."/>
            <person name="O'Toole P.W."/>
        </authorList>
    </citation>
    <scope>NUCLEOTIDE SEQUENCE [LARGE SCALE GENOMIC DNA]</scope>
    <source>
        <strain evidence="9 12">ATCC BAA-66</strain>
        <strain evidence="10 11">DSM 13344</strain>
    </source>
</reference>
<comment type="function">
    <text evidence="6">Has oligopeptidase activity and degrades a variety of small bioactive peptides.</text>
</comment>
<keyword evidence="2 6" id="KW-0479">Metal-binding</keyword>
<gene>
    <name evidence="9" type="ORF">IV38_GL002002</name>
    <name evidence="10" type="ORF">IV40_GL002027</name>
</gene>
<dbReference type="InterPro" id="IPR045090">
    <property type="entry name" value="Pept_M3A_M3B"/>
</dbReference>
<evidence type="ECO:0000259" key="8">
    <source>
        <dbReference type="Pfam" id="PF08439"/>
    </source>
</evidence>
<dbReference type="AlphaFoldDB" id="A0A0R2FUU3"/>
<comment type="caution">
    <text evidence="10">The sequence shown here is derived from an EMBL/GenBank/DDBJ whole genome shotgun (WGS) entry which is preliminary data.</text>
</comment>
<evidence type="ECO:0000256" key="6">
    <source>
        <dbReference type="RuleBase" id="RU368091"/>
    </source>
</evidence>
<dbReference type="Gene3D" id="1.10.287.830">
    <property type="entry name" value="putative peptidase helix hairpin domain like"/>
    <property type="match status" value="1"/>
</dbReference>
<keyword evidence="3 6" id="KW-0378">Hydrolase</keyword>
<evidence type="ECO:0000256" key="2">
    <source>
        <dbReference type="ARBA" id="ARBA00022723"/>
    </source>
</evidence>
<dbReference type="InterPro" id="IPR013647">
    <property type="entry name" value="OligopepF_N_dom"/>
</dbReference>
<accession>A0A0R2FUU3</accession>
<name>A0A0R2FUU3_9LACO</name>
<evidence type="ECO:0000256" key="4">
    <source>
        <dbReference type="ARBA" id="ARBA00022833"/>
    </source>
</evidence>
<evidence type="ECO:0000313" key="11">
    <source>
        <dbReference type="Proteomes" id="UP000051645"/>
    </source>
</evidence>
<organism evidence="10 11">
    <name type="scientific">Lactobacillus selangorensis</name>
    <dbReference type="NCBI Taxonomy" id="81857"/>
    <lineage>
        <taxon>Bacteria</taxon>
        <taxon>Bacillati</taxon>
        <taxon>Bacillota</taxon>
        <taxon>Bacilli</taxon>
        <taxon>Lactobacillales</taxon>
        <taxon>Lactobacillaceae</taxon>
        <taxon>Lactobacillus</taxon>
    </lineage>
</organism>
<feature type="domain" description="Peptidase M3A/M3B catalytic" evidence="7">
    <location>
        <begin position="210"/>
        <end position="590"/>
    </location>
</feature>
<dbReference type="InterPro" id="IPR042088">
    <property type="entry name" value="OligoPept_F_C"/>
</dbReference>
<dbReference type="GO" id="GO:0004222">
    <property type="term" value="F:metalloendopeptidase activity"/>
    <property type="evidence" value="ECO:0007669"/>
    <property type="project" value="UniProtKB-UniRule"/>
</dbReference>
<keyword evidence="5 6" id="KW-0482">Metalloprotease</keyword>
<dbReference type="InterPro" id="IPR004438">
    <property type="entry name" value="Peptidase_M3B"/>
</dbReference>
<dbReference type="InterPro" id="IPR001567">
    <property type="entry name" value="Pept_M3A_M3B_dom"/>
</dbReference>
<evidence type="ECO:0000313" key="12">
    <source>
        <dbReference type="Proteomes" id="UP000051751"/>
    </source>
</evidence>
<dbReference type="Proteomes" id="UP000051751">
    <property type="component" value="Unassembled WGS sequence"/>
</dbReference>
<keyword evidence="1 6" id="KW-0645">Protease</keyword>
<dbReference type="EC" id="3.4.24.-" evidence="6"/>
<evidence type="ECO:0000313" key="9">
    <source>
        <dbReference type="EMBL" id="KRN27547.1"/>
    </source>
</evidence>
<keyword evidence="4 6" id="KW-0862">Zinc</keyword>
<evidence type="ECO:0000256" key="1">
    <source>
        <dbReference type="ARBA" id="ARBA00022670"/>
    </source>
</evidence>
<dbReference type="Gene3D" id="1.20.140.70">
    <property type="entry name" value="Oligopeptidase f, N-terminal domain"/>
    <property type="match status" value="1"/>
</dbReference>
<evidence type="ECO:0000259" key="7">
    <source>
        <dbReference type="Pfam" id="PF01432"/>
    </source>
</evidence>
<dbReference type="Proteomes" id="UP000051645">
    <property type="component" value="Unassembled WGS sequence"/>
</dbReference>
<dbReference type="CDD" id="cd09608">
    <property type="entry name" value="M3B_PepF"/>
    <property type="match status" value="1"/>
</dbReference>
<dbReference type="PANTHER" id="PTHR11804:SF84">
    <property type="entry name" value="SACCHAROLYSIN"/>
    <property type="match status" value="1"/>
</dbReference>
<dbReference type="GO" id="GO:0046872">
    <property type="term" value="F:metal ion binding"/>
    <property type="evidence" value="ECO:0007669"/>
    <property type="project" value="UniProtKB-UniRule"/>
</dbReference>
<protein>
    <recommendedName>
        <fullName evidence="6">Oligopeptidase F</fullName>
        <ecNumber evidence="6">3.4.24.-</ecNumber>
    </recommendedName>
</protein>
<evidence type="ECO:0000256" key="5">
    <source>
        <dbReference type="ARBA" id="ARBA00023049"/>
    </source>
</evidence>
<dbReference type="GO" id="GO:0006508">
    <property type="term" value="P:proteolysis"/>
    <property type="evidence" value="ECO:0007669"/>
    <property type="project" value="UniProtKB-KW"/>
</dbReference>